<dbReference type="GO" id="GO:0032259">
    <property type="term" value="P:methylation"/>
    <property type="evidence" value="ECO:0007669"/>
    <property type="project" value="UniProtKB-KW"/>
</dbReference>
<dbReference type="InterPro" id="IPR029063">
    <property type="entry name" value="SAM-dependent_MTases_sf"/>
</dbReference>
<protein>
    <submittedName>
        <fullName evidence="2">Methyltransferase domain-containing protein</fullName>
    </submittedName>
</protein>
<dbReference type="EMBL" id="JBBEGM010000005">
    <property type="protein sequence ID" value="MEJ2862452.1"/>
    <property type="molecule type" value="Genomic_DNA"/>
</dbReference>
<accession>A0ABU8M5X9</accession>
<proteinExistence type="predicted"/>
<dbReference type="Proteomes" id="UP001369736">
    <property type="component" value="Unassembled WGS sequence"/>
</dbReference>
<dbReference type="SUPFAM" id="SSF53335">
    <property type="entry name" value="S-adenosyl-L-methionine-dependent methyltransferases"/>
    <property type="match status" value="1"/>
</dbReference>
<gene>
    <name evidence="2" type="ORF">WCD58_14870</name>
</gene>
<keyword evidence="2" id="KW-0489">Methyltransferase</keyword>
<dbReference type="Gene3D" id="3.40.50.150">
    <property type="entry name" value="Vaccinia Virus protein VP39"/>
    <property type="match status" value="1"/>
</dbReference>
<dbReference type="Pfam" id="PF08241">
    <property type="entry name" value="Methyltransf_11"/>
    <property type="match status" value="1"/>
</dbReference>
<sequence length="252" mass="27562">MALAQHDLPPTLYPEAAAGGYSRIDGTVAFYSRVVALLGPDDRVLSFGAGRGRFVEDPVALRRHLQDLRAHAGEVIGLDVDDVVLGNPTLTAAEVITIGEPLPLEDDTIDVVVSDFTFEHVQDAVWAGRELGRVLRPGGWLCARTPNKWGYIGMAARAVPNGLHDRVLSVLQPQKKTEDTFPTAYRMNTRRALERCFPSPAFTHHSYLHDAEPAYAGTSTAAWRLFQALHAVTPPPLRSMHHVFVQKSPTGG</sequence>
<dbReference type="RefSeq" id="WP_337703826.1">
    <property type="nucleotide sequence ID" value="NZ_JBBEGM010000005.1"/>
</dbReference>
<dbReference type="InterPro" id="IPR013216">
    <property type="entry name" value="Methyltransf_11"/>
</dbReference>
<keyword evidence="2" id="KW-0808">Transferase</keyword>
<evidence type="ECO:0000313" key="3">
    <source>
        <dbReference type="Proteomes" id="UP001369736"/>
    </source>
</evidence>
<dbReference type="GO" id="GO:0008168">
    <property type="term" value="F:methyltransferase activity"/>
    <property type="evidence" value="ECO:0007669"/>
    <property type="project" value="UniProtKB-KW"/>
</dbReference>
<organism evidence="2 3">
    <name type="scientific">Actinomycetospora flava</name>
    <dbReference type="NCBI Taxonomy" id="3129232"/>
    <lineage>
        <taxon>Bacteria</taxon>
        <taxon>Bacillati</taxon>
        <taxon>Actinomycetota</taxon>
        <taxon>Actinomycetes</taxon>
        <taxon>Pseudonocardiales</taxon>
        <taxon>Pseudonocardiaceae</taxon>
        <taxon>Actinomycetospora</taxon>
    </lineage>
</organism>
<name>A0ABU8M5X9_9PSEU</name>
<reference evidence="2 3" key="1">
    <citation type="submission" date="2024-03" db="EMBL/GenBank/DDBJ databases">
        <title>Actinomycetospora sp. OC33-EN07, a novel actinomycete isolated from wild orchid (Aerides multiflora).</title>
        <authorList>
            <person name="Suriyachadkun C."/>
        </authorList>
    </citation>
    <scope>NUCLEOTIDE SEQUENCE [LARGE SCALE GENOMIC DNA]</scope>
    <source>
        <strain evidence="2 3">OC33-EN07</strain>
    </source>
</reference>
<evidence type="ECO:0000313" key="2">
    <source>
        <dbReference type="EMBL" id="MEJ2862452.1"/>
    </source>
</evidence>
<evidence type="ECO:0000259" key="1">
    <source>
        <dbReference type="Pfam" id="PF08241"/>
    </source>
</evidence>
<keyword evidence="3" id="KW-1185">Reference proteome</keyword>
<dbReference type="CDD" id="cd02440">
    <property type="entry name" value="AdoMet_MTases"/>
    <property type="match status" value="1"/>
</dbReference>
<feature type="domain" description="Methyltransferase type 11" evidence="1">
    <location>
        <begin position="65"/>
        <end position="142"/>
    </location>
</feature>
<comment type="caution">
    <text evidence="2">The sequence shown here is derived from an EMBL/GenBank/DDBJ whole genome shotgun (WGS) entry which is preliminary data.</text>
</comment>